<evidence type="ECO:0000313" key="1">
    <source>
        <dbReference type="EMBL" id="CAK5075648.1"/>
    </source>
</evidence>
<comment type="caution">
    <text evidence="1">The sequence shown here is derived from an EMBL/GenBank/DDBJ whole genome shotgun (WGS) entry which is preliminary data.</text>
</comment>
<accession>A0ACB0Z9S5</accession>
<reference evidence="1" key="1">
    <citation type="submission" date="2023-11" db="EMBL/GenBank/DDBJ databases">
        <authorList>
            <person name="Poullet M."/>
        </authorList>
    </citation>
    <scope>NUCLEOTIDE SEQUENCE</scope>
    <source>
        <strain evidence="1">E1834</strain>
    </source>
</reference>
<proteinExistence type="predicted"/>
<dbReference type="EMBL" id="CAVMJV010000028">
    <property type="protein sequence ID" value="CAK5075648.1"/>
    <property type="molecule type" value="Genomic_DNA"/>
</dbReference>
<name>A0ACB0Z9S5_MELEN</name>
<gene>
    <name evidence="1" type="ORF">MENTE1834_LOCUS22468</name>
</gene>
<evidence type="ECO:0000313" key="2">
    <source>
        <dbReference type="Proteomes" id="UP001497535"/>
    </source>
</evidence>
<keyword evidence="2" id="KW-1185">Reference proteome</keyword>
<sequence>MQHLFSRRHTNNQFNTSNNQLTPTPVQQRFSGTISTSIGAQDSSVMDSLGSLEDEKEGILISEEWGRSSRLQKNLLINQNLKLTSNIFAKSEEDEDEEIDGEEDLNAFLEDNNERNILKTNSKNLNEGAKQEQNNNNQLSHPLVSVV</sequence>
<protein>
    <submittedName>
        <fullName evidence="1">Uncharacterized protein</fullName>
    </submittedName>
</protein>
<dbReference type="Proteomes" id="UP001497535">
    <property type="component" value="Unassembled WGS sequence"/>
</dbReference>
<organism evidence="1 2">
    <name type="scientific">Meloidogyne enterolobii</name>
    <name type="common">Root-knot nematode worm</name>
    <name type="synonym">Meloidogyne mayaguensis</name>
    <dbReference type="NCBI Taxonomy" id="390850"/>
    <lineage>
        <taxon>Eukaryota</taxon>
        <taxon>Metazoa</taxon>
        <taxon>Ecdysozoa</taxon>
        <taxon>Nematoda</taxon>
        <taxon>Chromadorea</taxon>
        <taxon>Rhabditida</taxon>
        <taxon>Tylenchina</taxon>
        <taxon>Tylenchomorpha</taxon>
        <taxon>Tylenchoidea</taxon>
        <taxon>Meloidogynidae</taxon>
        <taxon>Meloidogyninae</taxon>
        <taxon>Meloidogyne</taxon>
    </lineage>
</organism>